<accession>A0A927M6V6</accession>
<protein>
    <submittedName>
        <fullName evidence="1">UDP-N-acetylmuramyl pentapeptide phosphotransferase/UDP-N-acetylglucosamine-1-phosphate transferase</fullName>
    </submittedName>
</protein>
<comment type="caution">
    <text evidence="1">The sequence shown here is derived from an EMBL/GenBank/DDBJ whole genome shotgun (WGS) entry which is preliminary data.</text>
</comment>
<dbReference type="AlphaFoldDB" id="A0A927M6V6"/>
<evidence type="ECO:0000313" key="1">
    <source>
        <dbReference type="EMBL" id="MBE1489097.1"/>
    </source>
</evidence>
<organism evidence="1 2">
    <name type="scientific">Plantactinospora soyae</name>
    <dbReference type="NCBI Taxonomy" id="1544732"/>
    <lineage>
        <taxon>Bacteria</taxon>
        <taxon>Bacillati</taxon>
        <taxon>Actinomycetota</taxon>
        <taxon>Actinomycetes</taxon>
        <taxon>Micromonosporales</taxon>
        <taxon>Micromonosporaceae</taxon>
        <taxon>Plantactinospora</taxon>
    </lineage>
</organism>
<name>A0A927M6V6_9ACTN</name>
<reference evidence="1" key="1">
    <citation type="submission" date="2020-10" db="EMBL/GenBank/DDBJ databases">
        <title>Sequencing the genomes of 1000 actinobacteria strains.</title>
        <authorList>
            <person name="Klenk H.-P."/>
        </authorList>
    </citation>
    <scope>NUCLEOTIDE SEQUENCE</scope>
    <source>
        <strain evidence="1">DSM 46832</strain>
    </source>
</reference>
<evidence type="ECO:0000313" key="2">
    <source>
        <dbReference type="Proteomes" id="UP000649753"/>
    </source>
</evidence>
<sequence length="295" mass="28536">MTARRRGARRRALGVGAVLAGAALRGVLAGPWTAQLQRTNFRGRTVTLAAGPALAAAAATGAAAGAPSRPAAAAALVAGLSSGAVGLYDDVVGARPEQKTAKGFAGHLAALRQGRVTSGIVKIAGLGAAGLAAAALLAADANARSADGSSARGRRTGRAGAVVDVLLGAGVIAGTANLVNLLDLRPGRALKAGVLLGTPLLPGPTGGLAAGPVGAATALLPADLDERVMLGDSGANALGALLGVALAARTGPVGRAAALAAIAALTAASEKVSFSQVIQNTRGLRELDALGRRHS</sequence>
<dbReference type="RefSeq" id="WP_192768634.1">
    <property type="nucleotide sequence ID" value="NZ_JADBEB010000001.1"/>
</dbReference>
<dbReference type="EMBL" id="JADBEB010000001">
    <property type="protein sequence ID" value="MBE1489097.1"/>
    <property type="molecule type" value="Genomic_DNA"/>
</dbReference>
<keyword evidence="2" id="KW-1185">Reference proteome</keyword>
<dbReference type="Proteomes" id="UP000649753">
    <property type="component" value="Unassembled WGS sequence"/>
</dbReference>
<proteinExistence type="predicted"/>
<gene>
    <name evidence="1" type="ORF">H4W31_004735</name>
</gene>